<organism evidence="1 2">
    <name type="scientific">Paramecium sonneborni</name>
    <dbReference type="NCBI Taxonomy" id="65129"/>
    <lineage>
        <taxon>Eukaryota</taxon>
        <taxon>Sar</taxon>
        <taxon>Alveolata</taxon>
        <taxon>Ciliophora</taxon>
        <taxon>Intramacronucleata</taxon>
        <taxon>Oligohymenophorea</taxon>
        <taxon>Peniculida</taxon>
        <taxon>Parameciidae</taxon>
        <taxon>Paramecium</taxon>
    </lineage>
</organism>
<dbReference type="AlphaFoldDB" id="A0A8S1RV76"/>
<protein>
    <submittedName>
        <fullName evidence="1">Uncharacterized protein</fullName>
    </submittedName>
</protein>
<accession>A0A8S1RV76</accession>
<name>A0A8S1RV76_9CILI</name>
<proteinExistence type="predicted"/>
<keyword evidence="2" id="KW-1185">Reference proteome</keyword>
<evidence type="ECO:0000313" key="2">
    <source>
        <dbReference type="Proteomes" id="UP000692954"/>
    </source>
</evidence>
<sequence length="169" mass="20590">MIPFQNDPDRGISYRRSIKFKHWNQIYRVSQPLLYIYFFQQNEMLKVNKINQFISNILVQKDYFPICFNQIIKFNPFIRNFFATQKCQELIKKKQHINYQQQSLVKGSAIHLAQYAKQIDLDNYSEKKISSPISYFISCYMRIKCQSFKYSFRRLQIKIQRQFDSANYM</sequence>
<comment type="caution">
    <text evidence="1">The sequence shown here is derived from an EMBL/GenBank/DDBJ whole genome shotgun (WGS) entry which is preliminary data.</text>
</comment>
<dbReference type="EMBL" id="CAJJDN010000329">
    <property type="protein sequence ID" value="CAD8130789.1"/>
    <property type="molecule type" value="Genomic_DNA"/>
</dbReference>
<reference evidence="1" key="1">
    <citation type="submission" date="2021-01" db="EMBL/GenBank/DDBJ databases">
        <authorList>
            <consortium name="Genoscope - CEA"/>
            <person name="William W."/>
        </authorList>
    </citation>
    <scope>NUCLEOTIDE SEQUENCE</scope>
</reference>
<dbReference type="Proteomes" id="UP000692954">
    <property type="component" value="Unassembled WGS sequence"/>
</dbReference>
<evidence type="ECO:0000313" key="1">
    <source>
        <dbReference type="EMBL" id="CAD8130789.1"/>
    </source>
</evidence>
<gene>
    <name evidence="1" type="ORF">PSON_ATCC_30995.1.T3290003</name>
</gene>